<sequence>MEMGKDPRVQSEADNLVKSFLSGNTNPGKGSKSLGFGGIYEMRGANGARVYFKNVESGIEIVGKSNKANQADVIKVLRDLYGK</sequence>
<dbReference type="EMBL" id="RHHU01000003">
    <property type="protein sequence ID" value="RNB88783.1"/>
    <property type="molecule type" value="Genomic_DNA"/>
</dbReference>
<organism evidence="1 2">
    <name type="scientific">Brevibacillus nitrificans</name>
    <dbReference type="NCBI Taxonomy" id="651560"/>
    <lineage>
        <taxon>Bacteria</taxon>
        <taxon>Bacillati</taxon>
        <taxon>Bacillota</taxon>
        <taxon>Bacilli</taxon>
        <taxon>Bacillales</taxon>
        <taxon>Paenibacillaceae</taxon>
        <taxon>Brevibacillus</taxon>
    </lineage>
</organism>
<protein>
    <recommendedName>
        <fullName evidence="3">Addiction module toxin RelE</fullName>
    </recommendedName>
</protein>
<dbReference type="RefSeq" id="WP_122922881.1">
    <property type="nucleotide sequence ID" value="NZ_RHHU01000003.1"/>
</dbReference>
<proteinExistence type="predicted"/>
<evidence type="ECO:0008006" key="3">
    <source>
        <dbReference type="Google" id="ProtNLM"/>
    </source>
</evidence>
<evidence type="ECO:0000313" key="1">
    <source>
        <dbReference type="EMBL" id="RNB88783.1"/>
    </source>
</evidence>
<comment type="caution">
    <text evidence="1">The sequence shown here is derived from an EMBL/GenBank/DDBJ whole genome shotgun (WGS) entry which is preliminary data.</text>
</comment>
<dbReference type="Proteomes" id="UP000269573">
    <property type="component" value="Unassembled WGS sequence"/>
</dbReference>
<dbReference type="AlphaFoldDB" id="A0A3M8DL66"/>
<evidence type="ECO:0000313" key="2">
    <source>
        <dbReference type="Proteomes" id="UP000269573"/>
    </source>
</evidence>
<keyword evidence="2" id="KW-1185">Reference proteome</keyword>
<reference evidence="1 2" key="1">
    <citation type="submission" date="2018-10" db="EMBL/GenBank/DDBJ databases">
        <title>Phylogenomics of Brevibacillus.</title>
        <authorList>
            <person name="Dunlap C."/>
        </authorList>
    </citation>
    <scope>NUCLEOTIDE SEQUENCE [LARGE SCALE GENOMIC DNA]</scope>
    <source>
        <strain evidence="1 2">JCM 15774</strain>
    </source>
</reference>
<name>A0A3M8DL66_9BACL</name>
<accession>A0A3M8DL66</accession>
<gene>
    <name evidence="1" type="ORF">EDM59_06660</name>
</gene>